<evidence type="ECO:0000313" key="4">
    <source>
        <dbReference type="EMBL" id="NGM19945.1"/>
    </source>
</evidence>
<organism evidence="4 5">
    <name type="scientific">Falsiroseomonas algicola</name>
    <dbReference type="NCBI Taxonomy" id="2716930"/>
    <lineage>
        <taxon>Bacteria</taxon>
        <taxon>Pseudomonadati</taxon>
        <taxon>Pseudomonadota</taxon>
        <taxon>Alphaproteobacteria</taxon>
        <taxon>Acetobacterales</taxon>
        <taxon>Roseomonadaceae</taxon>
        <taxon>Falsiroseomonas</taxon>
    </lineage>
</organism>
<dbReference type="AlphaFoldDB" id="A0A6M1LHX2"/>
<reference evidence="4 5" key="1">
    <citation type="submission" date="2020-03" db="EMBL/GenBank/DDBJ databases">
        <title>Roseomonas stagni sp. nov., isolated from pond water in Japan.</title>
        <authorList>
            <person name="Furuhata K."/>
            <person name="Miyamoto H."/>
            <person name="Goto K."/>
        </authorList>
    </citation>
    <scope>NUCLEOTIDE SEQUENCE [LARGE SCALE GENOMIC DNA]</scope>
    <source>
        <strain evidence="4 5">PeD5</strain>
    </source>
</reference>
<evidence type="ECO:0000256" key="3">
    <source>
        <dbReference type="PIRSR" id="PIRSR607837-1"/>
    </source>
</evidence>
<feature type="binding site" evidence="3">
    <location>
        <position position="137"/>
    </location>
    <ligand>
        <name>a divalent metal cation</name>
        <dbReference type="ChEBI" id="CHEBI:60240"/>
    </ligand>
</feature>
<dbReference type="GO" id="GO:0046872">
    <property type="term" value="F:metal ion binding"/>
    <property type="evidence" value="ECO:0007669"/>
    <property type="project" value="UniProtKB-KW"/>
</dbReference>
<evidence type="ECO:0000256" key="2">
    <source>
        <dbReference type="ARBA" id="ARBA00022723"/>
    </source>
</evidence>
<dbReference type="SUPFAM" id="SSF109854">
    <property type="entry name" value="DinB/YfiT-like putative metalloenzymes"/>
    <property type="match status" value="1"/>
</dbReference>
<gene>
    <name evidence="4" type="ORF">G3576_07955</name>
</gene>
<dbReference type="EMBL" id="JAAIKB010000002">
    <property type="protein sequence ID" value="NGM19945.1"/>
    <property type="molecule type" value="Genomic_DNA"/>
</dbReference>
<evidence type="ECO:0000313" key="5">
    <source>
        <dbReference type="Proteomes" id="UP000475385"/>
    </source>
</evidence>
<name>A0A6M1LHX2_9PROT</name>
<dbReference type="InterPro" id="IPR034660">
    <property type="entry name" value="DinB/YfiT-like"/>
</dbReference>
<dbReference type="Pfam" id="PF05163">
    <property type="entry name" value="DinB"/>
    <property type="match status" value="1"/>
</dbReference>
<dbReference type="PANTHER" id="PTHR37302">
    <property type="entry name" value="SLR1116 PROTEIN"/>
    <property type="match status" value="1"/>
</dbReference>
<comment type="similarity">
    <text evidence="1">Belongs to the DinB family.</text>
</comment>
<accession>A0A6M1LHX2</accession>
<dbReference type="InterPro" id="IPR007837">
    <property type="entry name" value="DinB"/>
</dbReference>
<dbReference type="RefSeq" id="WP_164693821.1">
    <property type="nucleotide sequence ID" value="NZ_JAAIKB010000002.1"/>
</dbReference>
<comment type="caution">
    <text evidence="4">The sequence shown here is derived from an EMBL/GenBank/DDBJ whole genome shotgun (WGS) entry which is preliminary data.</text>
</comment>
<evidence type="ECO:0000256" key="1">
    <source>
        <dbReference type="ARBA" id="ARBA00008635"/>
    </source>
</evidence>
<dbReference type="PANTHER" id="PTHR37302:SF1">
    <property type="entry name" value="PROTEIN DINB"/>
    <property type="match status" value="1"/>
</dbReference>
<dbReference type="Gene3D" id="1.20.120.450">
    <property type="entry name" value="dinb family like domain"/>
    <property type="match status" value="1"/>
</dbReference>
<feature type="binding site" evidence="3">
    <location>
        <position position="141"/>
    </location>
    <ligand>
        <name>a divalent metal cation</name>
        <dbReference type="ChEBI" id="CHEBI:60240"/>
    </ligand>
</feature>
<keyword evidence="2 3" id="KW-0479">Metal-binding</keyword>
<keyword evidence="5" id="KW-1185">Reference proteome</keyword>
<protein>
    <submittedName>
        <fullName evidence="4">Damage-inducible protein DinB</fullName>
    </submittedName>
</protein>
<proteinExistence type="inferred from homology"/>
<sequence>MISPDHVRLMAAYNAEMNRRLYAAADRLSDAQRREDRGAFFGSIHATLNHLVWGDTTWMSRFAGWEAPKGGIPASVALHEDWTALKAIRAETDSRIESWAATVDPAWLAGTLSWFSGAMQRDVTRPTWVLVTHFFNHQTHHRGQAHALITGFGEKTGDTDIPFILPFD</sequence>
<feature type="binding site" evidence="3">
    <location>
        <position position="50"/>
    </location>
    <ligand>
        <name>a divalent metal cation</name>
        <dbReference type="ChEBI" id="CHEBI:60240"/>
    </ligand>
</feature>
<dbReference type="Proteomes" id="UP000475385">
    <property type="component" value="Unassembled WGS sequence"/>
</dbReference>